<evidence type="ECO:0000313" key="3">
    <source>
        <dbReference type="EMBL" id="KAF2254181.1"/>
    </source>
</evidence>
<evidence type="ECO:0000259" key="2">
    <source>
        <dbReference type="Pfam" id="PF20516"/>
    </source>
</evidence>
<dbReference type="EMBL" id="ML987190">
    <property type="protein sequence ID" value="KAF2254181.1"/>
    <property type="molecule type" value="Genomic_DNA"/>
</dbReference>
<name>A0A6A6IUF3_9PLEO</name>
<keyword evidence="4" id="KW-1185">Reference proteome</keyword>
<dbReference type="OrthoDB" id="4161186at2759"/>
<accession>A0A6A6IUF3</accession>
<gene>
    <name evidence="3" type="ORF">BU26DRAFT_134702</name>
</gene>
<proteinExistence type="predicted"/>
<dbReference type="GeneID" id="54573045"/>
<evidence type="ECO:0000313" key="4">
    <source>
        <dbReference type="Proteomes" id="UP000800094"/>
    </source>
</evidence>
<evidence type="ECO:0000256" key="1">
    <source>
        <dbReference type="SAM" id="MobiDB-lite"/>
    </source>
</evidence>
<protein>
    <recommendedName>
        <fullName evidence="2">PD-(D/E)XK nuclease-like domain-containing protein</fullName>
    </recommendedName>
</protein>
<dbReference type="AlphaFoldDB" id="A0A6A6IUF3"/>
<dbReference type="RefSeq" id="XP_033689185.1">
    <property type="nucleotide sequence ID" value="XM_033819715.1"/>
</dbReference>
<organism evidence="3 4">
    <name type="scientific">Trematosphaeria pertusa</name>
    <dbReference type="NCBI Taxonomy" id="390896"/>
    <lineage>
        <taxon>Eukaryota</taxon>
        <taxon>Fungi</taxon>
        <taxon>Dikarya</taxon>
        <taxon>Ascomycota</taxon>
        <taxon>Pezizomycotina</taxon>
        <taxon>Dothideomycetes</taxon>
        <taxon>Pleosporomycetidae</taxon>
        <taxon>Pleosporales</taxon>
        <taxon>Massarineae</taxon>
        <taxon>Trematosphaeriaceae</taxon>
        <taxon>Trematosphaeria</taxon>
    </lineage>
</organism>
<dbReference type="InterPro" id="IPR046797">
    <property type="entry name" value="PDDEXK_12"/>
</dbReference>
<sequence>MPADDAPPARNTSPKRRRTTRDESPAPGQSAPQVGSVGSILTLTEGTTFSAPRTPKRASSPIRELTQLCTARPPILQDALAMPTHALSPHVNTRLQALRKRTRQHNMEGYIPRCLKDALGGELAFATALQAEPIDDEAYDDGVDSTREDIADIVERVKAVFQGTELCQKGGKDENGWCLDVVGPLLELAMVLYGHGRFRREIVQSQSIQPAYLSLVLNHSSDPPRERPLFRKTDFCFSYSHLSPQYATLYERLRNTLVAHTTDNFTQRAALFSGVEVKPAGGSLAEAQLQLSIWMAASLRKKAELFRNTFGHESCLDTPAPDPAPAIDEGVDVASTRASTSSPHCPQRDALIEPAVTIIGAEHKLYYALVSGLSDPADPKGCTVSVLGPDRNLAGLSTESISGIFRLARVYGNIFQYGFDEDPKHGYWGAFLGPLLEEVARASNGG</sequence>
<feature type="domain" description="PD-(D/E)XK nuclease-like" evidence="2">
    <location>
        <begin position="129"/>
        <end position="418"/>
    </location>
</feature>
<reference evidence="3" key="1">
    <citation type="journal article" date="2020" name="Stud. Mycol.">
        <title>101 Dothideomycetes genomes: a test case for predicting lifestyles and emergence of pathogens.</title>
        <authorList>
            <person name="Haridas S."/>
            <person name="Albert R."/>
            <person name="Binder M."/>
            <person name="Bloem J."/>
            <person name="Labutti K."/>
            <person name="Salamov A."/>
            <person name="Andreopoulos B."/>
            <person name="Baker S."/>
            <person name="Barry K."/>
            <person name="Bills G."/>
            <person name="Bluhm B."/>
            <person name="Cannon C."/>
            <person name="Castanera R."/>
            <person name="Culley D."/>
            <person name="Daum C."/>
            <person name="Ezra D."/>
            <person name="Gonzalez J."/>
            <person name="Henrissat B."/>
            <person name="Kuo A."/>
            <person name="Liang C."/>
            <person name="Lipzen A."/>
            <person name="Lutzoni F."/>
            <person name="Magnuson J."/>
            <person name="Mondo S."/>
            <person name="Nolan M."/>
            <person name="Ohm R."/>
            <person name="Pangilinan J."/>
            <person name="Park H.-J."/>
            <person name="Ramirez L."/>
            <person name="Alfaro M."/>
            <person name="Sun H."/>
            <person name="Tritt A."/>
            <person name="Yoshinaga Y."/>
            <person name="Zwiers L.-H."/>
            <person name="Turgeon B."/>
            <person name="Goodwin S."/>
            <person name="Spatafora J."/>
            <person name="Crous P."/>
            <person name="Grigoriev I."/>
        </authorList>
    </citation>
    <scope>NUCLEOTIDE SEQUENCE</scope>
    <source>
        <strain evidence="3">CBS 122368</strain>
    </source>
</reference>
<feature type="region of interest" description="Disordered" evidence="1">
    <location>
        <begin position="1"/>
        <end position="38"/>
    </location>
</feature>
<dbReference type="Proteomes" id="UP000800094">
    <property type="component" value="Unassembled WGS sequence"/>
</dbReference>
<dbReference type="Pfam" id="PF20516">
    <property type="entry name" value="PDDEXK_12"/>
    <property type="match status" value="1"/>
</dbReference>